<feature type="transmembrane region" description="Helical" evidence="9">
    <location>
        <begin position="238"/>
        <end position="256"/>
    </location>
</feature>
<evidence type="ECO:0000256" key="6">
    <source>
        <dbReference type="ARBA" id="ARBA00022967"/>
    </source>
</evidence>
<feature type="transmembrane region" description="Helical" evidence="9">
    <location>
        <begin position="268"/>
        <end position="286"/>
    </location>
</feature>
<feature type="transmembrane region" description="Helical" evidence="9">
    <location>
        <begin position="118"/>
        <end position="140"/>
    </location>
</feature>
<keyword evidence="6" id="KW-1278">Translocase</keyword>
<dbReference type="EMBL" id="CACRSL010000003">
    <property type="protein sequence ID" value="VYS72484.1"/>
    <property type="molecule type" value="Genomic_DNA"/>
</dbReference>
<keyword evidence="3" id="KW-0285">Flavoprotein</keyword>
<feature type="transmembrane region" description="Helical" evidence="9">
    <location>
        <begin position="44"/>
        <end position="65"/>
    </location>
</feature>
<evidence type="ECO:0000256" key="5">
    <source>
        <dbReference type="ARBA" id="ARBA00022692"/>
    </source>
</evidence>
<feature type="transmembrane region" description="Helical" evidence="9">
    <location>
        <begin position="20"/>
        <end position="39"/>
    </location>
</feature>
<sequence>MKLMPSSPPHIRSQDSNATVMFYVICALGSLYFMGTFFYGMRALVLGVLSVVTCLATDLLCTRLAGRKICLWDYSSIVTGMLIPLFMPASISYWIVVAAGVFAIAVAKHPFGGLGQNIFNPAAAGIAFATVCFPVAMFTYPAPMGKLALDPVLTVKAAQSAAQTLQLGGIPKFSTMEIFLGSMPGSMGATNILLLIACLICLALINVIDIKPALAFLGASAVFALVLPRSGMGAVQSILMELTSGSLLLTAVFLLNDPATTPKRETSKIFYGVLCGVAAMLFRRAGGYEETAVFAILLMNAFSFAIDLKNESIHSEGRRRRVETDKSQKA</sequence>
<evidence type="ECO:0000256" key="1">
    <source>
        <dbReference type="ARBA" id="ARBA00022448"/>
    </source>
</evidence>
<dbReference type="GO" id="GO:0055085">
    <property type="term" value="P:transmembrane transport"/>
    <property type="evidence" value="ECO:0007669"/>
    <property type="project" value="InterPro"/>
</dbReference>
<keyword evidence="5 9" id="KW-0812">Transmembrane</keyword>
<evidence type="ECO:0000256" key="4">
    <source>
        <dbReference type="ARBA" id="ARBA00022643"/>
    </source>
</evidence>
<name>A0A6N2QVG3_9FIRM</name>
<evidence type="ECO:0000256" key="8">
    <source>
        <dbReference type="ARBA" id="ARBA00023136"/>
    </source>
</evidence>
<keyword evidence="4" id="KW-0288">FMN</keyword>
<proteinExistence type="predicted"/>
<dbReference type="AlphaFoldDB" id="A0A6N2QVG3"/>
<evidence type="ECO:0000256" key="3">
    <source>
        <dbReference type="ARBA" id="ARBA00022630"/>
    </source>
</evidence>
<feature type="transmembrane region" description="Helical" evidence="9">
    <location>
        <begin position="292"/>
        <end position="310"/>
    </location>
</feature>
<evidence type="ECO:0000313" key="10">
    <source>
        <dbReference type="EMBL" id="VYS72484.1"/>
    </source>
</evidence>
<evidence type="ECO:0000256" key="2">
    <source>
        <dbReference type="ARBA" id="ARBA00022553"/>
    </source>
</evidence>
<accession>A0A6N2QVG3</accession>
<feature type="transmembrane region" description="Helical" evidence="9">
    <location>
        <begin position="214"/>
        <end position="232"/>
    </location>
</feature>
<keyword evidence="8 9" id="KW-0472">Membrane</keyword>
<keyword evidence="7 9" id="KW-1133">Transmembrane helix</keyword>
<dbReference type="PANTHER" id="PTHR30578:SF0">
    <property type="entry name" value="ION-TRANSLOCATING OXIDOREDUCTASE COMPLEX SUBUNIT D"/>
    <property type="match status" value="1"/>
</dbReference>
<evidence type="ECO:0000256" key="9">
    <source>
        <dbReference type="SAM" id="Phobius"/>
    </source>
</evidence>
<gene>
    <name evidence="10" type="primary">rnfD_1</name>
    <name evidence="10" type="ORF">AULFYP135_00035</name>
</gene>
<keyword evidence="2" id="KW-0597">Phosphoprotein</keyword>
<reference evidence="10" key="1">
    <citation type="submission" date="2019-11" db="EMBL/GenBank/DDBJ databases">
        <authorList>
            <person name="Feng L."/>
        </authorList>
    </citation>
    <scope>NUCLEOTIDE SEQUENCE</scope>
    <source>
        <strain evidence="10">AundefinedLFYP135</strain>
    </source>
</reference>
<feature type="transmembrane region" description="Helical" evidence="9">
    <location>
        <begin position="189"/>
        <end position="207"/>
    </location>
</feature>
<organism evidence="10">
    <name type="scientific">uncultured Anaerotruncus sp</name>
    <dbReference type="NCBI Taxonomy" id="905011"/>
    <lineage>
        <taxon>Bacteria</taxon>
        <taxon>Bacillati</taxon>
        <taxon>Bacillota</taxon>
        <taxon>Clostridia</taxon>
        <taxon>Eubacteriales</taxon>
        <taxon>Oscillospiraceae</taxon>
        <taxon>Anaerotruncus</taxon>
        <taxon>environmental samples</taxon>
    </lineage>
</organism>
<protein>
    <submittedName>
        <fullName evidence="10">Electron transport complex protein RnfD</fullName>
    </submittedName>
</protein>
<dbReference type="PANTHER" id="PTHR30578">
    <property type="entry name" value="ELECTRON TRANSPORT COMPLEX PROTEIN RNFD"/>
    <property type="match status" value="1"/>
</dbReference>
<keyword evidence="1" id="KW-0813">Transport</keyword>
<dbReference type="GO" id="GO:0005886">
    <property type="term" value="C:plasma membrane"/>
    <property type="evidence" value="ECO:0007669"/>
    <property type="project" value="TreeGrafter"/>
</dbReference>
<dbReference type="Pfam" id="PF03116">
    <property type="entry name" value="NQR2_RnfD_RnfE"/>
    <property type="match status" value="1"/>
</dbReference>
<dbReference type="InterPro" id="IPR004338">
    <property type="entry name" value="NqrB/RnfD"/>
</dbReference>
<evidence type="ECO:0000256" key="7">
    <source>
        <dbReference type="ARBA" id="ARBA00022989"/>
    </source>
</evidence>
<feature type="transmembrane region" description="Helical" evidence="9">
    <location>
        <begin position="85"/>
        <end position="106"/>
    </location>
</feature>